<dbReference type="FunFam" id="1.10.10.10:FF:000001">
    <property type="entry name" value="LysR family transcriptional regulator"/>
    <property type="match status" value="1"/>
</dbReference>
<dbReference type="InterPro" id="IPR005119">
    <property type="entry name" value="LysR_subst-bd"/>
</dbReference>
<evidence type="ECO:0000256" key="3">
    <source>
        <dbReference type="ARBA" id="ARBA00023125"/>
    </source>
</evidence>
<reference evidence="7" key="1">
    <citation type="submission" date="2016-09" db="EMBL/GenBank/DDBJ databases">
        <authorList>
            <person name="Wan X."/>
            <person name="Hou S."/>
        </authorList>
    </citation>
    <scope>NUCLEOTIDE SEQUENCE [LARGE SCALE GENOMIC DNA]</scope>
    <source>
        <strain evidence="7">KH87</strain>
    </source>
</reference>
<accession>A0A1E7Q5M3</accession>
<dbReference type="OrthoDB" id="9786526at2"/>
<evidence type="ECO:0000313" key="7">
    <source>
        <dbReference type="Proteomes" id="UP000242258"/>
    </source>
</evidence>
<keyword evidence="4" id="KW-0804">Transcription</keyword>
<dbReference type="InterPro" id="IPR036388">
    <property type="entry name" value="WH-like_DNA-bd_sf"/>
</dbReference>
<dbReference type="Gene3D" id="1.10.10.10">
    <property type="entry name" value="Winged helix-like DNA-binding domain superfamily/Winged helix DNA-binding domain"/>
    <property type="match status" value="1"/>
</dbReference>
<dbReference type="Pfam" id="PF03466">
    <property type="entry name" value="LysR_substrate"/>
    <property type="match status" value="1"/>
</dbReference>
<protein>
    <submittedName>
        <fullName evidence="6">LysR family transcriptional regulator</fullName>
    </submittedName>
</protein>
<evidence type="ECO:0000256" key="1">
    <source>
        <dbReference type="ARBA" id="ARBA00009437"/>
    </source>
</evidence>
<sequence length="297" mass="34035">MKLPPLRALQYFEAVARLNSFSVAAKQLHVSQSAVSHQVKLLEQYLGADLFIRQGRSFTLTPVGERYYAEISTALDKVAHASQLVRHGKSGSIKLALYSSLAVKWLIPKLEDFRQQYPDISLSLHMVTDDPDFHDHTTDCFITIDPPQQDAVRQFLFTEKLFPACSQKLWQQIKQQQLPEALWQFPLLSVQYAKQQQLGDDWRLWCQRGGFTLPEQAKFSHFSHVLLAVEAARYNLGITLIDNFILSAQDQGQGLVRIPMHELITGDDFYFVYRQSAANQSDMINLGRWLKQQCSFS</sequence>
<dbReference type="InterPro" id="IPR058163">
    <property type="entry name" value="LysR-type_TF_proteobact-type"/>
</dbReference>
<keyword evidence="3" id="KW-0238">DNA-binding</keyword>
<name>A0A1E7Q5M3_9GAMM</name>
<dbReference type="GO" id="GO:0006351">
    <property type="term" value="P:DNA-templated transcription"/>
    <property type="evidence" value="ECO:0007669"/>
    <property type="project" value="TreeGrafter"/>
</dbReference>
<dbReference type="InterPro" id="IPR036390">
    <property type="entry name" value="WH_DNA-bd_sf"/>
</dbReference>
<dbReference type="GO" id="GO:0003700">
    <property type="term" value="F:DNA-binding transcription factor activity"/>
    <property type="evidence" value="ECO:0007669"/>
    <property type="project" value="InterPro"/>
</dbReference>
<dbReference type="PROSITE" id="PS50931">
    <property type="entry name" value="HTH_LYSR"/>
    <property type="match status" value="1"/>
</dbReference>
<feature type="domain" description="HTH lysR-type" evidence="5">
    <location>
        <begin position="4"/>
        <end position="61"/>
    </location>
</feature>
<dbReference type="InterPro" id="IPR000847">
    <property type="entry name" value="LysR_HTH_N"/>
</dbReference>
<comment type="caution">
    <text evidence="6">The sequence shown here is derived from an EMBL/GenBank/DDBJ whole genome shotgun (WGS) entry which is preliminary data.</text>
</comment>
<dbReference type="EMBL" id="MKEK01000001">
    <property type="protein sequence ID" value="OEY69410.1"/>
    <property type="molecule type" value="Genomic_DNA"/>
</dbReference>
<dbReference type="Proteomes" id="UP000242258">
    <property type="component" value="Unassembled WGS sequence"/>
</dbReference>
<gene>
    <name evidence="6" type="ORF">BI198_07405</name>
</gene>
<keyword evidence="2" id="KW-0805">Transcription regulation</keyword>
<comment type="similarity">
    <text evidence="1">Belongs to the LysR transcriptional regulatory family.</text>
</comment>
<keyword evidence="7" id="KW-1185">Reference proteome</keyword>
<dbReference type="PRINTS" id="PR00039">
    <property type="entry name" value="HTHLYSR"/>
</dbReference>
<dbReference type="SUPFAM" id="SSF53850">
    <property type="entry name" value="Periplasmic binding protein-like II"/>
    <property type="match status" value="1"/>
</dbReference>
<dbReference type="RefSeq" id="WP_070048976.1">
    <property type="nucleotide sequence ID" value="NZ_CBCSDO010000005.1"/>
</dbReference>
<dbReference type="PANTHER" id="PTHR30537">
    <property type="entry name" value="HTH-TYPE TRANSCRIPTIONAL REGULATOR"/>
    <property type="match status" value="1"/>
</dbReference>
<evidence type="ECO:0000259" key="5">
    <source>
        <dbReference type="PROSITE" id="PS50931"/>
    </source>
</evidence>
<evidence type="ECO:0000256" key="4">
    <source>
        <dbReference type="ARBA" id="ARBA00023163"/>
    </source>
</evidence>
<proteinExistence type="inferred from homology"/>
<dbReference type="SUPFAM" id="SSF46785">
    <property type="entry name" value="Winged helix' DNA-binding domain"/>
    <property type="match status" value="1"/>
</dbReference>
<dbReference type="GO" id="GO:0043565">
    <property type="term" value="F:sequence-specific DNA binding"/>
    <property type="evidence" value="ECO:0007669"/>
    <property type="project" value="TreeGrafter"/>
</dbReference>
<dbReference type="AlphaFoldDB" id="A0A1E7Q5M3"/>
<evidence type="ECO:0000313" key="6">
    <source>
        <dbReference type="EMBL" id="OEY69410.1"/>
    </source>
</evidence>
<dbReference type="Pfam" id="PF00126">
    <property type="entry name" value="HTH_1"/>
    <property type="match status" value="1"/>
</dbReference>
<evidence type="ECO:0000256" key="2">
    <source>
        <dbReference type="ARBA" id="ARBA00023015"/>
    </source>
</evidence>
<dbReference type="STRING" id="1628148.BI198_07405"/>
<dbReference type="PANTHER" id="PTHR30537:SF26">
    <property type="entry name" value="GLYCINE CLEAVAGE SYSTEM TRANSCRIPTIONAL ACTIVATOR"/>
    <property type="match status" value="1"/>
</dbReference>
<dbReference type="Gene3D" id="3.40.190.10">
    <property type="entry name" value="Periplasmic binding protein-like II"/>
    <property type="match status" value="2"/>
</dbReference>
<organism evidence="6 7">
    <name type="scientific">Rheinheimera salexigens</name>
    <dbReference type="NCBI Taxonomy" id="1628148"/>
    <lineage>
        <taxon>Bacteria</taxon>
        <taxon>Pseudomonadati</taxon>
        <taxon>Pseudomonadota</taxon>
        <taxon>Gammaproteobacteria</taxon>
        <taxon>Chromatiales</taxon>
        <taxon>Chromatiaceae</taxon>
        <taxon>Rheinheimera</taxon>
    </lineage>
</organism>